<proteinExistence type="predicted"/>
<dbReference type="EMBL" id="CP089982">
    <property type="protein sequence ID" value="WXA98980.1"/>
    <property type="molecule type" value="Genomic_DNA"/>
</dbReference>
<sequence length="341" mass="38492">MMIRTVTQNAARKATPRTHSFGGRPEHTPLGLSVLERERLHAFFCEYESAIGFRSTFREMIVVLAWGDVPSGMAVHASRPAVNDAEDRMLERIALGVVGPARKIYQALSLMASRGEGALVSVLWLLHGHRHPTAAYHVFSDVAPIVHLTDAAEEVREKLALHDGDERYDRVTRDYPTALAAQREAITAEFWRTVGLIHRADERVGRWTRRPLPRKKDESDEAYAGRSKERESKVQHYTRMRLAWWRLLEQLLRAYDYDGTTSASNSAVAEADREATPQAAIRWRLAYRGPRVNGRPVHQAMKAHQIARAAFVASARRSAEKLRIRAALAYRSALAEVSEKA</sequence>
<name>A0ABZ2KN04_9BACT</name>
<dbReference type="Proteomes" id="UP001379533">
    <property type="component" value="Chromosome"/>
</dbReference>
<feature type="region of interest" description="Disordered" evidence="1">
    <location>
        <begin position="1"/>
        <end position="28"/>
    </location>
</feature>
<reference evidence="2 3" key="1">
    <citation type="submission" date="2021-12" db="EMBL/GenBank/DDBJ databases">
        <title>Discovery of the Pendulisporaceae a myxobacterial family with distinct sporulation behavior and unique specialized metabolism.</title>
        <authorList>
            <person name="Garcia R."/>
            <person name="Popoff A."/>
            <person name="Bader C.D."/>
            <person name="Loehr J."/>
            <person name="Walesch S."/>
            <person name="Walt C."/>
            <person name="Boldt J."/>
            <person name="Bunk B."/>
            <person name="Haeckl F.J.F.P.J."/>
            <person name="Gunesch A.P."/>
            <person name="Birkelbach J."/>
            <person name="Nuebel U."/>
            <person name="Pietschmann T."/>
            <person name="Bach T."/>
            <person name="Mueller R."/>
        </authorList>
    </citation>
    <scope>NUCLEOTIDE SEQUENCE [LARGE SCALE GENOMIC DNA]</scope>
    <source>
        <strain evidence="2 3">MSr12523</strain>
    </source>
</reference>
<gene>
    <name evidence="2" type="ORF">LZC95_19435</name>
</gene>
<evidence type="ECO:0000313" key="2">
    <source>
        <dbReference type="EMBL" id="WXA98980.1"/>
    </source>
</evidence>
<evidence type="ECO:0000256" key="1">
    <source>
        <dbReference type="SAM" id="MobiDB-lite"/>
    </source>
</evidence>
<feature type="compositionally biased region" description="Polar residues" evidence="1">
    <location>
        <begin position="1"/>
        <end position="10"/>
    </location>
</feature>
<organism evidence="2 3">
    <name type="scientific">Pendulispora brunnea</name>
    <dbReference type="NCBI Taxonomy" id="2905690"/>
    <lineage>
        <taxon>Bacteria</taxon>
        <taxon>Pseudomonadati</taxon>
        <taxon>Myxococcota</taxon>
        <taxon>Myxococcia</taxon>
        <taxon>Myxococcales</taxon>
        <taxon>Sorangiineae</taxon>
        <taxon>Pendulisporaceae</taxon>
        <taxon>Pendulispora</taxon>
    </lineage>
</organism>
<keyword evidence="3" id="KW-1185">Reference proteome</keyword>
<evidence type="ECO:0000313" key="3">
    <source>
        <dbReference type="Proteomes" id="UP001379533"/>
    </source>
</evidence>
<accession>A0ABZ2KN04</accession>
<protein>
    <submittedName>
        <fullName evidence="2">Uncharacterized protein</fullName>
    </submittedName>
</protein>
<dbReference type="RefSeq" id="WP_394849610.1">
    <property type="nucleotide sequence ID" value="NZ_CP089982.1"/>
</dbReference>